<comment type="similarity">
    <text evidence="8">Belongs to the glycosyltransferase 2 family. CrtQ subfamily.</text>
</comment>
<comment type="pathway">
    <text evidence="7">Carotenoid biosynthesis; staphyloxanthin biosynthesis; staphyloxanthin from farnesyl diphosphate: step 4/5.</text>
</comment>
<evidence type="ECO:0000256" key="8">
    <source>
        <dbReference type="ARBA" id="ARBA00038120"/>
    </source>
</evidence>
<keyword evidence="4 11" id="KW-0808">Transferase</keyword>
<gene>
    <name evidence="11" type="ORF">VV01_09045</name>
</gene>
<comment type="subcellular location">
    <subcellularLocation>
        <location evidence="1">Cell membrane</location>
    </subcellularLocation>
</comment>
<keyword evidence="2" id="KW-1003">Cell membrane</keyword>
<dbReference type="PANTHER" id="PTHR43646:SF2">
    <property type="entry name" value="GLYCOSYLTRANSFERASE 2-LIKE DOMAIN-CONTAINING PROTEIN"/>
    <property type="match status" value="1"/>
</dbReference>
<dbReference type="Pfam" id="PF00535">
    <property type="entry name" value="Glycos_transf_2"/>
    <property type="match status" value="1"/>
</dbReference>
<evidence type="ECO:0000256" key="9">
    <source>
        <dbReference type="ARBA" id="ARBA00040345"/>
    </source>
</evidence>
<evidence type="ECO:0000256" key="7">
    <source>
        <dbReference type="ARBA" id="ARBA00037904"/>
    </source>
</evidence>
<dbReference type="EMBL" id="LAIR01000002">
    <property type="protein sequence ID" value="KNX37255.1"/>
    <property type="molecule type" value="Genomic_DNA"/>
</dbReference>
<evidence type="ECO:0000313" key="12">
    <source>
        <dbReference type="Proteomes" id="UP000037397"/>
    </source>
</evidence>
<evidence type="ECO:0000256" key="2">
    <source>
        <dbReference type="ARBA" id="ARBA00022475"/>
    </source>
</evidence>
<dbReference type="Gene3D" id="3.90.550.10">
    <property type="entry name" value="Spore Coat Polysaccharide Biosynthesis Protein SpsA, Chain A"/>
    <property type="match status" value="1"/>
</dbReference>
<comment type="function">
    <text evidence="6">Catalyzes the glycosylation of 4,4'-diaponeurosporenoate, i.e. the esterification of glucose at the C1'' position with the carboxyl group of 4,4'-diaponeurosporenic acid, to form glycosyl-4,4'-diaponeurosporenoate. This is a step in the biosynthesis of staphyloxanthin, an orange pigment present in most staphylococci strains.</text>
</comment>
<reference evidence="12" key="1">
    <citation type="submission" date="2015-03" db="EMBL/GenBank/DDBJ databases">
        <title>Luteipulveratus halotolerans sp. nov., a novel actinobacterium (Dermacoccaceae) from Sarawak, Malaysia.</title>
        <authorList>
            <person name="Juboi H."/>
            <person name="Basik A."/>
            <person name="Shamsul S.S."/>
            <person name="Arnold P."/>
            <person name="Schmitt E.K."/>
            <person name="Sanglier J.-J."/>
            <person name="Yeo T."/>
        </authorList>
    </citation>
    <scope>NUCLEOTIDE SEQUENCE [LARGE SCALE GENOMIC DNA]</scope>
    <source>
        <strain evidence="12">C296001</strain>
    </source>
</reference>
<evidence type="ECO:0000259" key="10">
    <source>
        <dbReference type="Pfam" id="PF00535"/>
    </source>
</evidence>
<dbReference type="InterPro" id="IPR029044">
    <property type="entry name" value="Nucleotide-diphossugar_trans"/>
</dbReference>
<comment type="caution">
    <text evidence="11">The sequence shown here is derived from an EMBL/GenBank/DDBJ whole genome shotgun (WGS) entry which is preliminary data.</text>
</comment>
<evidence type="ECO:0000256" key="6">
    <source>
        <dbReference type="ARBA" id="ARBA00037281"/>
    </source>
</evidence>
<dbReference type="CDD" id="cd00761">
    <property type="entry name" value="Glyco_tranf_GTA_type"/>
    <property type="match status" value="1"/>
</dbReference>
<name>A0A0L6CI16_9MICO</name>
<dbReference type="OrthoDB" id="5243838at2"/>
<dbReference type="AlphaFoldDB" id="A0A0L6CI16"/>
<organism evidence="11 12">
    <name type="scientific">Luteipulveratus halotolerans</name>
    <dbReference type="NCBI Taxonomy" id="1631356"/>
    <lineage>
        <taxon>Bacteria</taxon>
        <taxon>Bacillati</taxon>
        <taxon>Actinomycetota</taxon>
        <taxon>Actinomycetes</taxon>
        <taxon>Micrococcales</taxon>
        <taxon>Dermacoccaceae</taxon>
        <taxon>Luteipulveratus</taxon>
    </lineage>
</organism>
<keyword evidence="3" id="KW-0328">Glycosyltransferase</keyword>
<sequence>MTPTPEVTVVVPTRNNTRTIAACLASVRAQTYDRIELIVVDNHSHDGTDDVAREYADQVLTAGPERSAQRNLGIERAHGEWVLWLDSDMILPAETVEVAMRTALQEGAVGVALPERTIGAGFWTACRALERSCYLDDPWLHNPRLVRRDFLLDDGGFHLAMSGPEDADLRMRMRAQGAAIALAPIIVDHDEGRLTLADVMRKRYYYGRSIPAFAEQHDGAVGAQGKAVLQSYVRHRTDLLKDPAHAAGMVVMRGMEVVGYSLGARRGRRDRAAQASS</sequence>
<dbReference type="RefSeq" id="WP_050669594.1">
    <property type="nucleotide sequence ID" value="NZ_LAIR01000002.1"/>
</dbReference>
<feature type="domain" description="Glycosyltransferase 2-like" evidence="10">
    <location>
        <begin position="8"/>
        <end position="124"/>
    </location>
</feature>
<evidence type="ECO:0000256" key="1">
    <source>
        <dbReference type="ARBA" id="ARBA00004236"/>
    </source>
</evidence>
<keyword evidence="12" id="KW-1185">Reference proteome</keyword>
<dbReference type="GO" id="GO:0016757">
    <property type="term" value="F:glycosyltransferase activity"/>
    <property type="evidence" value="ECO:0007669"/>
    <property type="project" value="UniProtKB-KW"/>
</dbReference>
<dbReference type="GO" id="GO:0005886">
    <property type="term" value="C:plasma membrane"/>
    <property type="evidence" value="ECO:0007669"/>
    <property type="project" value="UniProtKB-SubCell"/>
</dbReference>
<keyword evidence="5" id="KW-0472">Membrane</keyword>
<evidence type="ECO:0000256" key="4">
    <source>
        <dbReference type="ARBA" id="ARBA00022679"/>
    </source>
</evidence>
<evidence type="ECO:0000256" key="5">
    <source>
        <dbReference type="ARBA" id="ARBA00023136"/>
    </source>
</evidence>
<evidence type="ECO:0000256" key="3">
    <source>
        <dbReference type="ARBA" id="ARBA00022676"/>
    </source>
</evidence>
<dbReference type="Proteomes" id="UP000037397">
    <property type="component" value="Unassembled WGS sequence"/>
</dbReference>
<dbReference type="SUPFAM" id="SSF53448">
    <property type="entry name" value="Nucleotide-diphospho-sugar transferases"/>
    <property type="match status" value="1"/>
</dbReference>
<dbReference type="STRING" id="1631356.VV01_09045"/>
<dbReference type="PANTHER" id="PTHR43646">
    <property type="entry name" value="GLYCOSYLTRANSFERASE"/>
    <property type="match status" value="1"/>
</dbReference>
<dbReference type="InterPro" id="IPR001173">
    <property type="entry name" value="Glyco_trans_2-like"/>
</dbReference>
<accession>A0A0L6CI16</accession>
<proteinExistence type="inferred from homology"/>
<evidence type="ECO:0000313" key="11">
    <source>
        <dbReference type="EMBL" id="KNX37255.1"/>
    </source>
</evidence>
<protein>
    <recommendedName>
        <fullName evidence="9">4,4'-diaponeurosporenoate glycosyltransferase</fullName>
    </recommendedName>
</protein>